<dbReference type="AlphaFoldDB" id="A0AAD6CI90"/>
<feature type="compositionally biased region" description="Polar residues" evidence="1">
    <location>
        <begin position="171"/>
        <end position="180"/>
    </location>
</feature>
<organism evidence="2 3">
    <name type="scientific">Penicillium frequentans</name>
    <dbReference type="NCBI Taxonomy" id="3151616"/>
    <lineage>
        <taxon>Eukaryota</taxon>
        <taxon>Fungi</taxon>
        <taxon>Dikarya</taxon>
        <taxon>Ascomycota</taxon>
        <taxon>Pezizomycotina</taxon>
        <taxon>Eurotiomycetes</taxon>
        <taxon>Eurotiomycetidae</taxon>
        <taxon>Eurotiales</taxon>
        <taxon>Aspergillaceae</taxon>
        <taxon>Penicillium</taxon>
    </lineage>
</organism>
<dbReference type="EMBL" id="JAQIZZ010000008">
    <property type="protein sequence ID" value="KAJ5523974.1"/>
    <property type="molecule type" value="Genomic_DNA"/>
</dbReference>
<protein>
    <submittedName>
        <fullName evidence="2">Uncharacterized protein</fullName>
    </submittedName>
</protein>
<name>A0AAD6CI90_9EURO</name>
<proteinExistence type="predicted"/>
<keyword evidence="3" id="KW-1185">Reference proteome</keyword>
<gene>
    <name evidence="2" type="ORF">N7494_010624</name>
</gene>
<accession>A0AAD6CI90</accession>
<feature type="region of interest" description="Disordered" evidence="1">
    <location>
        <begin position="171"/>
        <end position="190"/>
    </location>
</feature>
<dbReference type="Proteomes" id="UP001220324">
    <property type="component" value="Unassembled WGS sequence"/>
</dbReference>
<evidence type="ECO:0000313" key="2">
    <source>
        <dbReference type="EMBL" id="KAJ5523974.1"/>
    </source>
</evidence>
<reference evidence="2 3" key="1">
    <citation type="journal article" date="2023" name="IMA Fungus">
        <title>Comparative genomic study of the Penicillium genus elucidates a diverse pangenome and 15 lateral gene transfer events.</title>
        <authorList>
            <person name="Petersen C."/>
            <person name="Sorensen T."/>
            <person name="Nielsen M.R."/>
            <person name="Sondergaard T.E."/>
            <person name="Sorensen J.L."/>
            <person name="Fitzpatrick D.A."/>
            <person name="Frisvad J.C."/>
            <person name="Nielsen K.L."/>
        </authorList>
    </citation>
    <scope>NUCLEOTIDE SEQUENCE [LARGE SCALE GENOMIC DNA]</scope>
    <source>
        <strain evidence="2 3">IBT 35679</strain>
    </source>
</reference>
<sequence>MADPRRDSQYPSENHELSQNDRAFNYSEYVHDSYTPMLQSSLNPLHFRHDLNYNSANESISNTTIFPIDTTHDSLAENGFEGFLAEEQSSSVWTGHDFLQPLPSEQLSQYNQLDQNNSPSLATSLHYQNRRNGKSISTPALPVLPAQANKGLPRRKSRYMIQNIDQQPNAIFIPTTTGSSPVDPLERWKESPPKLRQPVFRPSRMRFTIHRHILEEI</sequence>
<feature type="compositionally biased region" description="Basic and acidic residues" evidence="1">
    <location>
        <begin position="1"/>
        <end position="19"/>
    </location>
</feature>
<evidence type="ECO:0000256" key="1">
    <source>
        <dbReference type="SAM" id="MobiDB-lite"/>
    </source>
</evidence>
<feature type="region of interest" description="Disordered" evidence="1">
    <location>
        <begin position="1"/>
        <end position="22"/>
    </location>
</feature>
<evidence type="ECO:0000313" key="3">
    <source>
        <dbReference type="Proteomes" id="UP001220324"/>
    </source>
</evidence>
<comment type="caution">
    <text evidence="2">The sequence shown here is derived from an EMBL/GenBank/DDBJ whole genome shotgun (WGS) entry which is preliminary data.</text>
</comment>